<dbReference type="InterPro" id="IPR021109">
    <property type="entry name" value="Peptidase_aspartic_dom_sf"/>
</dbReference>
<gene>
    <name evidence="6" type="ORF">JAAARDRAFT_41981</name>
</gene>
<reference evidence="7" key="1">
    <citation type="journal article" date="2014" name="Proc. Natl. Acad. Sci. U.S.A.">
        <title>Extensive sampling of basidiomycete genomes demonstrates inadequacy of the white-rot/brown-rot paradigm for wood decay fungi.</title>
        <authorList>
            <person name="Riley R."/>
            <person name="Salamov A.A."/>
            <person name="Brown D.W."/>
            <person name="Nagy L.G."/>
            <person name="Floudas D."/>
            <person name="Held B.W."/>
            <person name="Levasseur A."/>
            <person name="Lombard V."/>
            <person name="Morin E."/>
            <person name="Otillar R."/>
            <person name="Lindquist E.A."/>
            <person name="Sun H."/>
            <person name="LaButti K.M."/>
            <person name="Schmutz J."/>
            <person name="Jabbour D."/>
            <person name="Luo H."/>
            <person name="Baker S.E."/>
            <person name="Pisabarro A.G."/>
            <person name="Walton J.D."/>
            <person name="Blanchette R.A."/>
            <person name="Henrissat B."/>
            <person name="Martin F."/>
            <person name="Cullen D."/>
            <person name="Hibbett D.S."/>
            <person name="Grigoriev I.V."/>
        </authorList>
    </citation>
    <scope>NUCLEOTIDE SEQUENCE [LARGE SCALE GENOMIC DNA]</scope>
    <source>
        <strain evidence="7">MUCL 33604</strain>
    </source>
</reference>
<dbReference type="InterPro" id="IPR034164">
    <property type="entry name" value="Pepsin-like_dom"/>
</dbReference>
<feature type="region of interest" description="Disordered" evidence="3">
    <location>
        <begin position="500"/>
        <end position="524"/>
    </location>
</feature>
<dbReference type="PANTHER" id="PTHR47966:SF51">
    <property type="entry name" value="BETA-SITE APP-CLEAVING ENZYME, ISOFORM A-RELATED"/>
    <property type="match status" value="1"/>
</dbReference>
<feature type="active site" evidence="2">
    <location>
        <position position="331"/>
    </location>
</feature>
<accession>A0A067P6Y6</accession>
<dbReference type="Gene3D" id="2.40.70.10">
    <property type="entry name" value="Acid Proteases"/>
    <property type="match status" value="2"/>
</dbReference>
<organism evidence="6 7">
    <name type="scientific">Jaapia argillacea MUCL 33604</name>
    <dbReference type="NCBI Taxonomy" id="933084"/>
    <lineage>
        <taxon>Eukaryota</taxon>
        <taxon>Fungi</taxon>
        <taxon>Dikarya</taxon>
        <taxon>Basidiomycota</taxon>
        <taxon>Agaricomycotina</taxon>
        <taxon>Agaricomycetes</taxon>
        <taxon>Agaricomycetidae</taxon>
        <taxon>Jaapiales</taxon>
        <taxon>Jaapiaceae</taxon>
        <taxon>Jaapia</taxon>
    </lineage>
</organism>
<keyword evidence="4" id="KW-0732">Signal</keyword>
<keyword evidence="7" id="KW-1185">Reference proteome</keyword>
<dbReference type="Proteomes" id="UP000027265">
    <property type="component" value="Unassembled WGS sequence"/>
</dbReference>
<dbReference type="PANTHER" id="PTHR47966">
    <property type="entry name" value="BETA-SITE APP-CLEAVING ENZYME, ISOFORM A-RELATED"/>
    <property type="match status" value="1"/>
</dbReference>
<evidence type="ECO:0000313" key="6">
    <source>
        <dbReference type="EMBL" id="KDQ50519.1"/>
    </source>
</evidence>
<sequence length="555" mass="58789">MLPSIPLSLLFLIISLCFGLVLALPQPVEDEGRIARGEDVRQRQRRWADIPIRRRRGGLRKRWAVGLGDDQDLFYSVALQIGKTTSAFNLDTGSSDLWTITDACTTVQCKNSTANRYPNSSLQLSGPSVLMQYGDSVTGTNASGPIAHDTVTLAGLSVASQQFAGVNKTNSPVVLNENTGGIFGLGFPSESVIQAAVVNAQFKSPSTTDHFVTTTGQNGPLLSRLAISKQLDQPMFTISLQRDTVDVGGNTGLLSVGAFPNGVDNSSFTWVPVRRYTPADGGLTPPTFASKEVYPLRWEVALDAVYLDGKKLNASTINGSVSSTIVSAIIDTGNSLIRGPKDVVQSILSTVSTSYAQSISTNPNVIPTYPCATPHTLAFGLGGKIFPVDPRDFVVPSAKNDATTCYAGNVVSTDPPSVGALFSWSLGDPFFKSNIVAFYYGNLTNPSVDPPRIGFYSTVPSNANDLLQAAVASAQSNGGNFASITDDPLATTAYTGSSTTVASPQITGHTSPHDPSGAQSSQHQCNSAFSSTRLPSIQAFWSIMLLFLAFIPLSL</sequence>
<evidence type="ECO:0000256" key="1">
    <source>
        <dbReference type="ARBA" id="ARBA00007447"/>
    </source>
</evidence>
<comment type="similarity">
    <text evidence="1">Belongs to the peptidase A1 family.</text>
</comment>
<dbReference type="GO" id="GO:0004190">
    <property type="term" value="F:aspartic-type endopeptidase activity"/>
    <property type="evidence" value="ECO:0007669"/>
    <property type="project" value="InterPro"/>
</dbReference>
<dbReference type="CDD" id="cd05471">
    <property type="entry name" value="pepsin_like"/>
    <property type="match status" value="1"/>
</dbReference>
<feature type="domain" description="Peptidase A1" evidence="5">
    <location>
        <begin position="75"/>
        <end position="456"/>
    </location>
</feature>
<evidence type="ECO:0000313" key="7">
    <source>
        <dbReference type="Proteomes" id="UP000027265"/>
    </source>
</evidence>
<evidence type="ECO:0000256" key="3">
    <source>
        <dbReference type="SAM" id="MobiDB-lite"/>
    </source>
</evidence>
<dbReference type="PROSITE" id="PS51767">
    <property type="entry name" value="PEPTIDASE_A1"/>
    <property type="match status" value="1"/>
</dbReference>
<dbReference type="GO" id="GO:0006508">
    <property type="term" value="P:proteolysis"/>
    <property type="evidence" value="ECO:0007669"/>
    <property type="project" value="InterPro"/>
</dbReference>
<dbReference type="STRING" id="933084.A0A067P6Y6"/>
<proteinExistence type="inferred from homology"/>
<evidence type="ECO:0000259" key="5">
    <source>
        <dbReference type="PROSITE" id="PS51767"/>
    </source>
</evidence>
<evidence type="ECO:0000256" key="2">
    <source>
        <dbReference type="PIRSR" id="PIRSR601461-1"/>
    </source>
</evidence>
<dbReference type="EMBL" id="KL197759">
    <property type="protein sequence ID" value="KDQ50519.1"/>
    <property type="molecule type" value="Genomic_DNA"/>
</dbReference>
<dbReference type="OrthoDB" id="3089at2759"/>
<dbReference type="FunCoup" id="A0A067P6Y6">
    <property type="interactions" value="50"/>
</dbReference>
<feature type="active site" evidence="2">
    <location>
        <position position="91"/>
    </location>
</feature>
<dbReference type="InParanoid" id="A0A067P6Y6"/>
<dbReference type="InterPro" id="IPR033121">
    <property type="entry name" value="PEPTIDASE_A1"/>
</dbReference>
<dbReference type="AlphaFoldDB" id="A0A067P6Y6"/>
<protein>
    <recommendedName>
        <fullName evidence="5">Peptidase A1 domain-containing protein</fullName>
    </recommendedName>
</protein>
<dbReference type="PRINTS" id="PR00792">
    <property type="entry name" value="PEPSIN"/>
</dbReference>
<feature type="chain" id="PRO_5001642925" description="Peptidase A1 domain-containing protein" evidence="4">
    <location>
        <begin position="24"/>
        <end position="555"/>
    </location>
</feature>
<evidence type="ECO:0000256" key="4">
    <source>
        <dbReference type="SAM" id="SignalP"/>
    </source>
</evidence>
<feature type="compositionally biased region" description="Polar residues" evidence="3">
    <location>
        <begin position="500"/>
        <end position="510"/>
    </location>
</feature>
<dbReference type="InterPro" id="IPR001461">
    <property type="entry name" value="Aspartic_peptidase_A1"/>
</dbReference>
<name>A0A067P6Y6_9AGAM</name>
<dbReference type="HOGENOM" id="CLU_021426_0_0_1"/>
<dbReference type="SUPFAM" id="SSF50630">
    <property type="entry name" value="Acid proteases"/>
    <property type="match status" value="1"/>
</dbReference>
<feature type="signal peptide" evidence="4">
    <location>
        <begin position="1"/>
        <end position="23"/>
    </location>
</feature>
<dbReference type="Pfam" id="PF00026">
    <property type="entry name" value="Asp"/>
    <property type="match status" value="1"/>
</dbReference>